<evidence type="ECO:0000256" key="1">
    <source>
        <dbReference type="SAM" id="MobiDB-lite"/>
    </source>
</evidence>
<reference evidence="2 3" key="1">
    <citation type="journal article" date="2023" name="Plants (Basel)">
        <title>Bridging the Gap: Combining Genomics and Transcriptomics Approaches to Understand Stylosanthes scabra, an Orphan Legume from the Brazilian Caatinga.</title>
        <authorList>
            <person name="Ferreira-Neto J.R.C."/>
            <person name="da Silva M.D."/>
            <person name="Binneck E."/>
            <person name="de Melo N.F."/>
            <person name="da Silva R.H."/>
            <person name="de Melo A.L.T.M."/>
            <person name="Pandolfi V."/>
            <person name="Bustamante F.O."/>
            <person name="Brasileiro-Vidal A.C."/>
            <person name="Benko-Iseppon A.M."/>
        </authorList>
    </citation>
    <scope>NUCLEOTIDE SEQUENCE [LARGE SCALE GENOMIC DNA]</scope>
    <source>
        <tissue evidence="2">Leaves</tissue>
    </source>
</reference>
<feature type="compositionally biased region" description="Polar residues" evidence="1">
    <location>
        <begin position="58"/>
        <end position="79"/>
    </location>
</feature>
<comment type="caution">
    <text evidence="2">The sequence shown here is derived from an EMBL/GenBank/DDBJ whole genome shotgun (WGS) entry which is preliminary data.</text>
</comment>
<keyword evidence="3" id="KW-1185">Reference proteome</keyword>
<proteinExistence type="predicted"/>
<organism evidence="2 3">
    <name type="scientific">Stylosanthes scabra</name>
    <dbReference type="NCBI Taxonomy" id="79078"/>
    <lineage>
        <taxon>Eukaryota</taxon>
        <taxon>Viridiplantae</taxon>
        <taxon>Streptophyta</taxon>
        <taxon>Embryophyta</taxon>
        <taxon>Tracheophyta</taxon>
        <taxon>Spermatophyta</taxon>
        <taxon>Magnoliopsida</taxon>
        <taxon>eudicotyledons</taxon>
        <taxon>Gunneridae</taxon>
        <taxon>Pentapetalae</taxon>
        <taxon>rosids</taxon>
        <taxon>fabids</taxon>
        <taxon>Fabales</taxon>
        <taxon>Fabaceae</taxon>
        <taxon>Papilionoideae</taxon>
        <taxon>50 kb inversion clade</taxon>
        <taxon>dalbergioids sensu lato</taxon>
        <taxon>Dalbergieae</taxon>
        <taxon>Pterocarpus clade</taxon>
        <taxon>Stylosanthes</taxon>
    </lineage>
</organism>
<feature type="compositionally biased region" description="Polar residues" evidence="1">
    <location>
        <begin position="7"/>
        <end position="26"/>
    </location>
</feature>
<feature type="region of interest" description="Disordered" evidence="1">
    <location>
        <begin position="1"/>
        <end position="36"/>
    </location>
</feature>
<dbReference type="EMBL" id="JASCZI010031583">
    <property type="protein sequence ID" value="MED6127065.1"/>
    <property type="molecule type" value="Genomic_DNA"/>
</dbReference>
<evidence type="ECO:0000313" key="3">
    <source>
        <dbReference type="Proteomes" id="UP001341840"/>
    </source>
</evidence>
<gene>
    <name evidence="2" type="ORF">PIB30_084548</name>
</gene>
<name>A0ABU6RSV9_9FABA</name>
<accession>A0ABU6RSV9</accession>
<dbReference type="Proteomes" id="UP001341840">
    <property type="component" value="Unassembled WGS sequence"/>
</dbReference>
<sequence length="238" mass="27090">MSAPLEEQQNTPMQQPEITNKNSMDPTTAEKDATELKRKLEAFQNFTNMKGQARHEQINTNSAGSVRNQGQAGQQNSLEVTHERIQEGQDNPTFTGPKPMQQDEEEIMDKAGSKREKSGPMIRAMSIDHFLKENGIDVKNILDTLGVNDDVPFTVPILDGRDSSALDADYYQHVMTDIDDDKGNILDLNLLIQTKFILPMCCGKCVMQTARDSWKWFKRKINRKHFVPYDDIEDMVKN</sequence>
<feature type="region of interest" description="Disordered" evidence="1">
    <location>
        <begin position="49"/>
        <end position="118"/>
    </location>
</feature>
<protein>
    <submittedName>
        <fullName evidence="2">Uncharacterized protein</fullName>
    </submittedName>
</protein>
<evidence type="ECO:0000313" key="2">
    <source>
        <dbReference type="EMBL" id="MED6127065.1"/>
    </source>
</evidence>
<feature type="compositionally biased region" description="Basic and acidic residues" evidence="1">
    <location>
        <begin position="108"/>
        <end position="118"/>
    </location>
</feature>